<comment type="subcellular location">
    <subcellularLocation>
        <location evidence="1">Cell membrane</location>
        <topology evidence="1">Multi-pass membrane protein</topology>
    </subcellularLocation>
</comment>
<dbReference type="GO" id="GO:0005886">
    <property type="term" value="C:plasma membrane"/>
    <property type="evidence" value="ECO:0007669"/>
    <property type="project" value="UniProtKB-SubCell"/>
</dbReference>
<evidence type="ECO:0000256" key="8">
    <source>
        <dbReference type="ARBA" id="ARBA00023065"/>
    </source>
</evidence>
<keyword evidence="3" id="KW-0813">Transport</keyword>
<evidence type="ECO:0000256" key="1">
    <source>
        <dbReference type="ARBA" id="ARBA00004651"/>
    </source>
</evidence>
<comment type="similarity">
    <text evidence="2 11">Belongs to the sodium:solute symporter (SSF) (TC 2.A.21) family.</text>
</comment>
<feature type="transmembrane region" description="Helical" evidence="12">
    <location>
        <begin position="69"/>
        <end position="90"/>
    </location>
</feature>
<evidence type="ECO:0000256" key="9">
    <source>
        <dbReference type="ARBA" id="ARBA00023136"/>
    </source>
</evidence>
<gene>
    <name evidence="13" type="ORF">TMSB3V08_LOCUS9425</name>
</gene>
<sequence length="233" mass="25828">MTTMSERTMTVNDGEIKFFSWVDYVVFGAMLAVSFFIGIYHGFKSCYRRSPNLQGQSESGEFLTANGKLGTIPVALSMLASFLSSITLMGQPAEVYQFGSQLWLFGISSILSIPVIGYYFIPFFHKLNVASAYKGGMKAVVWSDCFQVVMLFLSMFAVLLKGTADIGGFGVVWSRNSDAGRIQLFNWNMDPTERYTVWSTVIGAAFLHTAVSGANQLQVQRYLTVSTVRQAIK</sequence>
<feature type="transmembrane region" description="Helical" evidence="12">
    <location>
        <begin position="21"/>
        <end position="43"/>
    </location>
</feature>
<evidence type="ECO:0000256" key="5">
    <source>
        <dbReference type="ARBA" id="ARBA00022692"/>
    </source>
</evidence>
<dbReference type="PANTHER" id="PTHR42985:SF39">
    <property type="entry name" value="GH10366P"/>
    <property type="match status" value="1"/>
</dbReference>
<keyword evidence="10" id="KW-0739">Sodium transport</keyword>
<dbReference type="AlphaFoldDB" id="A0A7R9EGN7"/>
<keyword evidence="9 12" id="KW-0472">Membrane</keyword>
<keyword evidence="5 12" id="KW-0812">Transmembrane</keyword>
<dbReference type="EMBL" id="OB795835">
    <property type="protein sequence ID" value="CAD7432722.1"/>
    <property type="molecule type" value="Genomic_DNA"/>
</dbReference>
<accession>A0A7R9EGN7</accession>
<dbReference type="Pfam" id="PF00474">
    <property type="entry name" value="SSF"/>
    <property type="match status" value="1"/>
</dbReference>
<keyword evidence="8" id="KW-0406">Ion transport</keyword>
<evidence type="ECO:0000256" key="12">
    <source>
        <dbReference type="SAM" id="Phobius"/>
    </source>
</evidence>
<keyword evidence="6 12" id="KW-1133">Transmembrane helix</keyword>
<protein>
    <submittedName>
        <fullName evidence="13">Uncharacterized protein</fullName>
    </submittedName>
</protein>
<keyword evidence="7" id="KW-0915">Sodium</keyword>
<dbReference type="InterPro" id="IPR051163">
    <property type="entry name" value="Sodium:Solute_Symporter_SSF"/>
</dbReference>
<evidence type="ECO:0000256" key="4">
    <source>
        <dbReference type="ARBA" id="ARBA00022475"/>
    </source>
</evidence>
<dbReference type="InterPro" id="IPR001734">
    <property type="entry name" value="Na/solute_symporter"/>
</dbReference>
<keyword evidence="4" id="KW-1003">Cell membrane</keyword>
<evidence type="ECO:0000256" key="7">
    <source>
        <dbReference type="ARBA" id="ARBA00023053"/>
    </source>
</evidence>
<dbReference type="GO" id="GO:0006814">
    <property type="term" value="P:sodium ion transport"/>
    <property type="evidence" value="ECO:0007669"/>
    <property type="project" value="UniProtKB-KW"/>
</dbReference>
<dbReference type="PROSITE" id="PS50283">
    <property type="entry name" value="NA_SOLUT_SYMP_3"/>
    <property type="match status" value="2"/>
</dbReference>
<feature type="transmembrane region" description="Helical" evidence="12">
    <location>
        <begin position="102"/>
        <end position="121"/>
    </location>
</feature>
<evidence type="ECO:0000256" key="2">
    <source>
        <dbReference type="ARBA" id="ARBA00006434"/>
    </source>
</evidence>
<dbReference type="GO" id="GO:0015293">
    <property type="term" value="F:symporter activity"/>
    <property type="evidence" value="ECO:0007669"/>
    <property type="project" value="TreeGrafter"/>
</dbReference>
<dbReference type="InterPro" id="IPR038377">
    <property type="entry name" value="Na/Glc_symporter_sf"/>
</dbReference>
<evidence type="ECO:0000256" key="6">
    <source>
        <dbReference type="ARBA" id="ARBA00022989"/>
    </source>
</evidence>
<proteinExistence type="inferred from homology"/>
<evidence type="ECO:0000313" key="13">
    <source>
        <dbReference type="EMBL" id="CAD7432722.1"/>
    </source>
</evidence>
<name>A0A7R9EGN7_9NEOP</name>
<dbReference type="PANTHER" id="PTHR42985">
    <property type="entry name" value="SODIUM-COUPLED MONOCARBOXYLATE TRANSPORTER"/>
    <property type="match status" value="1"/>
</dbReference>
<organism evidence="13">
    <name type="scientific">Timema monikensis</name>
    <dbReference type="NCBI Taxonomy" id="170555"/>
    <lineage>
        <taxon>Eukaryota</taxon>
        <taxon>Metazoa</taxon>
        <taxon>Ecdysozoa</taxon>
        <taxon>Arthropoda</taxon>
        <taxon>Hexapoda</taxon>
        <taxon>Insecta</taxon>
        <taxon>Pterygota</taxon>
        <taxon>Neoptera</taxon>
        <taxon>Polyneoptera</taxon>
        <taxon>Phasmatodea</taxon>
        <taxon>Timematodea</taxon>
        <taxon>Timematoidea</taxon>
        <taxon>Timematidae</taxon>
        <taxon>Timema</taxon>
    </lineage>
</organism>
<evidence type="ECO:0000256" key="11">
    <source>
        <dbReference type="RuleBase" id="RU362091"/>
    </source>
</evidence>
<feature type="transmembrane region" description="Helical" evidence="12">
    <location>
        <begin position="141"/>
        <end position="160"/>
    </location>
</feature>
<reference evidence="13" key="1">
    <citation type="submission" date="2020-11" db="EMBL/GenBank/DDBJ databases">
        <authorList>
            <person name="Tran Van P."/>
        </authorList>
    </citation>
    <scope>NUCLEOTIDE SEQUENCE</scope>
</reference>
<evidence type="ECO:0000256" key="3">
    <source>
        <dbReference type="ARBA" id="ARBA00022448"/>
    </source>
</evidence>
<dbReference type="Gene3D" id="1.20.1730.10">
    <property type="entry name" value="Sodium/glucose cotransporter"/>
    <property type="match status" value="2"/>
</dbReference>
<evidence type="ECO:0000256" key="10">
    <source>
        <dbReference type="ARBA" id="ARBA00023201"/>
    </source>
</evidence>